<dbReference type="OrthoDB" id="5420368at2759"/>
<gene>
    <name evidence="2" type="ORF">PENSUB_9991</name>
</gene>
<dbReference type="EMBL" id="MNBE01000688">
    <property type="protein sequence ID" value="OKO97700.1"/>
    <property type="molecule type" value="Genomic_DNA"/>
</dbReference>
<proteinExistence type="predicted"/>
<protein>
    <submittedName>
        <fullName evidence="2">Uncharacterized protein</fullName>
    </submittedName>
</protein>
<accession>A0A1Q5TBZ5</accession>
<dbReference type="STRING" id="1316194.A0A1Q5TBZ5"/>
<dbReference type="AlphaFoldDB" id="A0A1Q5TBZ5"/>
<sequence length="173" mass="18790">MRWTPLADQMLLLKLIETHEINIDTAKVAAAWPTDLGGEAPPTARAIKERLSKIRELIKQSGGSTSISAPTGKRGRVKKNTSPKSTSASGTKAPARSRKTKQQGTATVKQEQESLDAADQDDELDELLNLPQYKTHAPDVELTDIPEYPALAPDAEEGVPSPHNNPDEFDKEA</sequence>
<comment type="caution">
    <text evidence="2">The sequence shown here is derived from an EMBL/GenBank/DDBJ whole genome shotgun (WGS) entry which is preliminary data.</text>
</comment>
<organism evidence="2 3">
    <name type="scientific">Penicillium subrubescens</name>
    <dbReference type="NCBI Taxonomy" id="1316194"/>
    <lineage>
        <taxon>Eukaryota</taxon>
        <taxon>Fungi</taxon>
        <taxon>Dikarya</taxon>
        <taxon>Ascomycota</taxon>
        <taxon>Pezizomycotina</taxon>
        <taxon>Eurotiomycetes</taxon>
        <taxon>Eurotiomycetidae</taxon>
        <taxon>Eurotiales</taxon>
        <taxon>Aspergillaceae</taxon>
        <taxon>Penicillium</taxon>
    </lineage>
</organism>
<dbReference type="Proteomes" id="UP000186955">
    <property type="component" value="Unassembled WGS sequence"/>
</dbReference>
<evidence type="ECO:0000313" key="3">
    <source>
        <dbReference type="Proteomes" id="UP000186955"/>
    </source>
</evidence>
<evidence type="ECO:0000256" key="1">
    <source>
        <dbReference type="SAM" id="MobiDB-lite"/>
    </source>
</evidence>
<feature type="region of interest" description="Disordered" evidence="1">
    <location>
        <begin position="58"/>
        <end position="173"/>
    </location>
</feature>
<name>A0A1Q5TBZ5_9EURO</name>
<keyword evidence="3" id="KW-1185">Reference proteome</keyword>
<reference evidence="2 3" key="1">
    <citation type="submission" date="2016-10" db="EMBL/GenBank/DDBJ databases">
        <title>Genome sequence of the ascomycete fungus Penicillium subrubescens.</title>
        <authorList>
            <person name="De Vries R.P."/>
            <person name="Peng M."/>
            <person name="Dilokpimol A."/>
            <person name="Hilden K."/>
            <person name="Makela M.R."/>
            <person name="Grigoriev I."/>
            <person name="Riley R."/>
            <person name="Granchi Z."/>
        </authorList>
    </citation>
    <scope>NUCLEOTIDE SEQUENCE [LARGE SCALE GENOMIC DNA]</scope>
    <source>
        <strain evidence="2 3">CBS 132785</strain>
    </source>
</reference>
<evidence type="ECO:0000313" key="2">
    <source>
        <dbReference type="EMBL" id="OKO97700.1"/>
    </source>
</evidence>
<feature type="compositionally biased region" description="Acidic residues" evidence="1">
    <location>
        <begin position="113"/>
        <end position="126"/>
    </location>
</feature>